<gene>
    <name evidence="4" type="ORF">RHVP-L.R3</name>
    <name evidence="3" type="ORF">RHVP.R3</name>
</gene>
<feature type="domain" description="MHC class I-like antigen recognition-like" evidence="2">
    <location>
        <begin position="27"/>
        <end position="117"/>
    </location>
</feature>
<dbReference type="Gene3D" id="3.30.500.10">
    <property type="entry name" value="MHC class I-like antigen recognition-like"/>
    <property type="match status" value="1"/>
</dbReference>
<dbReference type="InterPro" id="IPR037055">
    <property type="entry name" value="MHC_I-like_Ag-recog_sf"/>
</dbReference>
<keyword evidence="1" id="KW-0325">Glycoprotein</keyword>
<dbReference type="GO" id="GO:0042605">
    <property type="term" value="F:peptide antigen binding"/>
    <property type="evidence" value="ECO:0007669"/>
    <property type="project" value="TreeGrafter"/>
</dbReference>
<dbReference type="InterPro" id="IPR011162">
    <property type="entry name" value="MHC_I/II-like_Ag-recog"/>
</dbReference>
<dbReference type="GO" id="GO:0006955">
    <property type="term" value="P:immune response"/>
    <property type="evidence" value="ECO:0007669"/>
    <property type="project" value="TreeGrafter"/>
</dbReference>
<evidence type="ECO:0000313" key="5">
    <source>
        <dbReference type="Proteomes" id="UP000134313"/>
    </source>
</evidence>
<dbReference type="PANTHER" id="PTHR16675:SF244">
    <property type="entry name" value="H-2 CLASS I HISTOCOMPATIBILITY ANTIGEN, D-37 ALPHA CHAIN"/>
    <property type="match status" value="1"/>
</dbReference>
<dbReference type="Proteomes" id="UP000134313">
    <property type="component" value="Segment"/>
</dbReference>
<evidence type="ECO:0000313" key="6">
    <source>
        <dbReference type="Proteomes" id="UP000164320"/>
    </source>
</evidence>
<evidence type="ECO:0000313" key="3">
    <source>
        <dbReference type="EMBL" id="ADW24340.1"/>
    </source>
</evidence>
<dbReference type="InterPro" id="IPR050208">
    <property type="entry name" value="MHC_class-I_related"/>
</dbReference>
<dbReference type="Pfam" id="PF00129">
    <property type="entry name" value="MHC_I"/>
    <property type="match status" value="1"/>
</dbReference>
<dbReference type="SUPFAM" id="SSF54452">
    <property type="entry name" value="MHC antigen-recognition domain"/>
    <property type="match status" value="1"/>
</dbReference>
<sequence>MHLLDILLLAGVLMVPVLARLGKSQGHSLLYFYTVMSSPEHGHTRFIVVGYVDDTPIVRYDSLDHEQRVRGIAPWMAGLGSDYWDKESSTAKNIGRNMKTSMMTLLGYYNHSYDSKYVNVLCLTPSP</sequence>
<dbReference type="PANTHER" id="PTHR16675">
    <property type="entry name" value="MHC CLASS I-RELATED"/>
    <property type="match status" value="1"/>
</dbReference>
<evidence type="ECO:0000259" key="2">
    <source>
        <dbReference type="Pfam" id="PF00129"/>
    </source>
</evidence>
<proteinExistence type="predicted"/>
<dbReference type="GO" id="GO:0002486">
    <property type="term" value="P:antigen processing and presentation of endogenous peptide antigen via MHC class I via ER pathway, TAP-independent"/>
    <property type="evidence" value="ECO:0007669"/>
    <property type="project" value="TreeGrafter"/>
</dbReference>
<name>E9M5I2_9GAMA</name>
<dbReference type="KEGG" id="vg:10192190"/>
<dbReference type="GeneID" id="10192190"/>
<dbReference type="EMBL" id="HQ221963">
    <property type="protein sequence ID" value="ADW24340.1"/>
    <property type="molecule type" value="Genomic_DNA"/>
</dbReference>
<organism evidence="3 5">
    <name type="scientific">Cricetid gammaherpesvirus 2</name>
    <dbReference type="NCBI Taxonomy" id="1605972"/>
    <lineage>
        <taxon>Viruses</taxon>
        <taxon>Duplodnaviria</taxon>
        <taxon>Heunggongvirae</taxon>
        <taxon>Peploviricota</taxon>
        <taxon>Herviviricetes</taxon>
        <taxon>Herpesvirales</taxon>
        <taxon>Orthoherpesviridae</taxon>
        <taxon>Gammaherpesvirinae</taxon>
        <taxon>Rhadinovirus</taxon>
        <taxon>Rhadinovirus cricetidgamma2</taxon>
    </lineage>
</organism>
<dbReference type="InterPro" id="IPR011161">
    <property type="entry name" value="MHC_I-like_Ag-recog"/>
</dbReference>
<protein>
    <recommendedName>
        <fullName evidence="2">MHC class I-like antigen recognition-like domain-containing protein</fullName>
    </recommendedName>
</protein>
<reference evidence="5 6" key="1">
    <citation type="journal article" date="2011" name="J. Virol.">
        <title>Identification and sequencing of a novel rodent gammaherpesvirus that establishes acute and latent infection in laboratory mice.</title>
        <authorList>
            <person name="Loh J."/>
            <person name="Zhao G."/>
            <person name="Nelson C.A."/>
            <person name="Coder P."/>
            <person name="Droit L."/>
            <person name="Handley S.A."/>
            <person name="Johnson L.S."/>
            <person name="Vachharajani P."/>
            <person name="Guzman H."/>
            <person name="Tesh R.B."/>
            <person name="Wang D."/>
            <person name="Fremont D.H."/>
            <person name="Virgin H.W."/>
        </authorList>
    </citation>
    <scope>NUCLEOTIDE SEQUENCE [LARGE SCALE GENOMIC DNA]</scope>
</reference>
<dbReference type="RefSeq" id="YP_004207835.1">
    <property type="nucleotide sequence ID" value="NC_015049.1"/>
</dbReference>
<accession>E9M5I2</accession>
<keyword evidence="5" id="KW-1185">Reference proteome</keyword>
<dbReference type="EMBL" id="HQ698924">
    <property type="protein sequence ID" value="ADW24422.1"/>
    <property type="molecule type" value="Genomic_DNA"/>
</dbReference>
<dbReference type="GO" id="GO:0005615">
    <property type="term" value="C:extracellular space"/>
    <property type="evidence" value="ECO:0007669"/>
    <property type="project" value="TreeGrafter"/>
</dbReference>
<dbReference type="GO" id="GO:0005102">
    <property type="term" value="F:signaling receptor binding"/>
    <property type="evidence" value="ECO:0007669"/>
    <property type="project" value="TreeGrafter"/>
</dbReference>
<dbReference type="GO" id="GO:0002476">
    <property type="term" value="P:antigen processing and presentation of endogenous peptide antigen via MHC class Ib"/>
    <property type="evidence" value="ECO:0007669"/>
    <property type="project" value="TreeGrafter"/>
</dbReference>
<evidence type="ECO:0000256" key="1">
    <source>
        <dbReference type="ARBA" id="ARBA00023180"/>
    </source>
</evidence>
<dbReference type="Proteomes" id="UP000164320">
    <property type="component" value="Genome"/>
</dbReference>
<evidence type="ECO:0000313" key="4">
    <source>
        <dbReference type="EMBL" id="ADW24422.1"/>
    </source>
</evidence>